<accession>A0A4P9CBK7</accession>
<keyword evidence="4" id="KW-0238">DNA-binding</keyword>
<dbReference type="FunFam" id="1.10.10.2830:FF:000001">
    <property type="entry name" value="Chromosome partitioning protein ParB"/>
    <property type="match status" value="1"/>
</dbReference>
<dbReference type="SUPFAM" id="SSF109709">
    <property type="entry name" value="KorB DNA-binding domain-like"/>
    <property type="match status" value="1"/>
</dbReference>
<dbReference type="CDD" id="cd16393">
    <property type="entry name" value="SPO0J_N"/>
    <property type="match status" value="1"/>
</dbReference>
<dbReference type="InterPro" id="IPR003115">
    <property type="entry name" value="ParB_N"/>
</dbReference>
<evidence type="ECO:0000313" key="7">
    <source>
        <dbReference type="Proteomes" id="UP000218387"/>
    </source>
</evidence>
<comment type="subcellular location">
    <subcellularLocation>
        <location evidence="1">Cytoplasm</location>
        <location evidence="1">Nucleoid</location>
    </subcellularLocation>
</comment>
<dbReference type="PANTHER" id="PTHR33375">
    <property type="entry name" value="CHROMOSOME-PARTITIONING PROTEIN PARB-RELATED"/>
    <property type="match status" value="1"/>
</dbReference>
<dbReference type="GO" id="GO:0045881">
    <property type="term" value="P:positive regulation of sporulation resulting in formation of a cellular spore"/>
    <property type="evidence" value="ECO:0007669"/>
    <property type="project" value="TreeGrafter"/>
</dbReference>
<dbReference type="NCBIfam" id="TIGR00180">
    <property type="entry name" value="parB_part"/>
    <property type="match status" value="1"/>
</dbReference>
<proteinExistence type="inferred from homology"/>
<dbReference type="InterPro" id="IPR004437">
    <property type="entry name" value="ParB/RepB/Spo0J"/>
</dbReference>
<evidence type="ECO:0000313" key="6">
    <source>
        <dbReference type="EMBL" id="QCT72241.1"/>
    </source>
</evidence>
<protein>
    <submittedName>
        <fullName evidence="6">ParB/RepB/Spo0J family partition protein</fullName>
    </submittedName>
</protein>
<dbReference type="InterPro" id="IPR057240">
    <property type="entry name" value="ParB_dimer_C"/>
</dbReference>
<evidence type="ECO:0000256" key="1">
    <source>
        <dbReference type="ARBA" id="ARBA00004453"/>
    </source>
</evidence>
<dbReference type="GO" id="GO:0003677">
    <property type="term" value="F:DNA binding"/>
    <property type="evidence" value="ECO:0007669"/>
    <property type="project" value="UniProtKB-KW"/>
</dbReference>
<dbReference type="Proteomes" id="UP000218387">
    <property type="component" value="Chromosome"/>
</dbReference>
<gene>
    <name evidence="6" type="ORF">CPZ25_013200</name>
</gene>
<sequence>MAKSRGLGKGLKALIPDESFMSIDNSDADNAGKLVFFLQINKIRPNADQPRKKFNREKLEELAASIKEHGILQPLVVRPENNGYTIIAGERRWRAATMAGLKEVPVIVKDLPAKDVMELALIENVQREDLNAIEEAEAYGALMEHFNLTQGEIGIRIGKSRAAITNTMRLLNLPDKVRQEVLDDHISSGHARALLSLEDQKQMEALCEEIIDKKLSVRETERKVKLLKNPPKEEKAKSEKNPYITAVEDGLKQKFATKVKISGKKDKGKIELEYYSTEDLNRILDLLGYENDGSNDESE</sequence>
<dbReference type="GO" id="GO:0007059">
    <property type="term" value="P:chromosome segregation"/>
    <property type="evidence" value="ECO:0007669"/>
    <property type="project" value="UniProtKB-KW"/>
</dbReference>
<name>A0A4P9CBK7_EUBML</name>
<dbReference type="Pfam" id="PF23552">
    <property type="entry name" value="ParB_C"/>
    <property type="match status" value="1"/>
</dbReference>
<dbReference type="SUPFAM" id="SSF110849">
    <property type="entry name" value="ParB/Sulfiredoxin"/>
    <property type="match status" value="1"/>
</dbReference>
<reference evidence="6 7" key="1">
    <citation type="submission" date="2018-05" db="EMBL/GenBank/DDBJ databases">
        <title>Genome comparison of Eubacterium sp.</title>
        <authorList>
            <person name="Feng Y."/>
            <person name="Sanchez-Andrea I."/>
            <person name="Stams A.J.M."/>
            <person name="De Vos W.M."/>
        </authorList>
    </citation>
    <scope>NUCLEOTIDE SEQUENCE [LARGE SCALE GENOMIC DNA]</scope>
    <source>
        <strain evidence="6 7">YI</strain>
    </source>
</reference>
<dbReference type="GO" id="GO:0009295">
    <property type="term" value="C:nucleoid"/>
    <property type="evidence" value="ECO:0007669"/>
    <property type="project" value="UniProtKB-SubCell"/>
</dbReference>
<keyword evidence="3" id="KW-0159">Chromosome partition</keyword>
<dbReference type="FunFam" id="3.90.1530.30:FF:000001">
    <property type="entry name" value="Chromosome partitioning protein ParB"/>
    <property type="match status" value="1"/>
</dbReference>
<evidence type="ECO:0000259" key="5">
    <source>
        <dbReference type="SMART" id="SM00470"/>
    </source>
</evidence>
<dbReference type="InterPro" id="IPR036086">
    <property type="entry name" value="ParB/Sulfiredoxin_sf"/>
</dbReference>
<comment type="similarity">
    <text evidence="2">Belongs to the ParB family.</text>
</comment>
<dbReference type="Pfam" id="PF17762">
    <property type="entry name" value="HTH_ParB"/>
    <property type="match status" value="1"/>
</dbReference>
<dbReference type="Gene3D" id="3.90.1530.30">
    <property type="match status" value="1"/>
</dbReference>
<dbReference type="KEGG" id="emt:CPZ25_013200"/>
<dbReference type="AlphaFoldDB" id="A0A4P9CBK7"/>
<organism evidence="6 7">
    <name type="scientific">Eubacterium maltosivorans</name>
    <dbReference type="NCBI Taxonomy" id="2041044"/>
    <lineage>
        <taxon>Bacteria</taxon>
        <taxon>Bacillati</taxon>
        <taxon>Bacillota</taxon>
        <taxon>Clostridia</taxon>
        <taxon>Eubacteriales</taxon>
        <taxon>Eubacteriaceae</taxon>
        <taxon>Eubacterium</taxon>
    </lineage>
</organism>
<dbReference type="EMBL" id="CP029487">
    <property type="protein sequence ID" value="QCT72241.1"/>
    <property type="molecule type" value="Genomic_DNA"/>
</dbReference>
<dbReference type="GO" id="GO:0005694">
    <property type="term" value="C:chromosome"/>
    <property type="evidence" value="ECO:0007669"/>
    <property type="project" value="TreeGrafter"/>
</dbReference>
<dbReference type="InterPro" id="IPR041468">
    <property type="entry name" value="HTH_ParB/Spo0J"/>
</dbReference>
<dbReference type="RefSeq" id="WP_096918800.1">
    <property type="nucleotide sequence ID" value="NZ_CP029487.1"/>
</dbReference>
<feature type="domain" description="ParB-like N-terminal" evidence="5">
    <location>
        <begin position="36"/>
        <end position="125"/>
    </location>
</feature>
<dbReference type="Pfam" id="PF02195">
    <property type="entry name" value="ParB_N"/>
    <property type="match status" value="1"/>
</dbReference>
<evidence type="ECO:0000256" key="4">
    <source>
        <dbReference type="ARBA" id="ARBA00023125"/>
    </source>
</evidence>
<keyword evidence="7" id="KW-1185">Reference proteome</keyword>
<dbReference type="SMART" id="SM00470">
    <property type="entry name" value="ParB"/>
    <property type="match status" value="1"/>
</dbReference>
<dbReference type="PANTHER" id="PTHR33375:SF1">
    <property type="entry name" value="CHROMOSOME-PARTITIONING PROTEIN PARB-RELATED"/>
    <property type="match status" value="1"/>
</dbReference>
<evidence type="ECO:0000256" key="2">
    <source>
        <dbReference type="ARBA" id="ARBA00006295"/>
    </source>
</evidence>
<evidence type="ECO:0000256" key="3">
    <source>
        <dbReference type="ARBA" id="ARBA00022829"/>
    </source>
</evidence>
<dbReference type="InterPro" id="IPR050336">
    <property type="entry name" value="Chromosome_partition/occlusion"/>
</dbReference>
<dbReference type="Gene3D" id="1.10.10.2830">
    <property type="match status" value="1"/>
</dbReference>